<dbReference type="Pfam" id="PF09335">
    <property type="entry name" value="VTT_dom"/>
    <property type="match status" value="1"/>
</dbReference>
<feature type="transmembrane region" description="Helical" evidence="1">
    <location>
        <begin position="117"/>
        <end position="138"/>
    </location>
</feature>
<reference evidence="3" key="1">
    <citation type="journal article" date="2015" name="Nature">
        <title>Complex archaea that bridge the gap between prokaryotes and eukaryotes.</title>
        <authorList>
            <person name="Spang A."/>
            <person name="Saw J.H."/>
            <person name="Jorgensen S.L."/>
            <person name="Zaremba-Niedzwiedzka K."/>
            <person name="Martijn J."/>
            <person name="Lind A.E."/>
            <person name="van Eijk R."/>
            <person name="Schleper C."/>
            <person name="Guy L."/>
            <person name="Ettema T.J."/>
        </authorList>
    </citation>
    <scope>NUCLEOTIDE SEQUENCE</scope>
</reference>
<dbReference type="PANTHER" id="PTHR42709">
    <property type="entry name" value="ALKALINE PHOSPHATASE LIKE PROTEIN"/>
    <property type="match status" value="1"/>
</dbReference>
<comment type="caution">
    <text evidence="3">The sequence shown here is derived from an EMBL/GenBank/DDBJ whole genome shotgun (WGS) entry which is preliminary data.</text>
</comment>
<protein>
    <recommendedName>
        <fullName evidence="2">VTT domain-containing protein</fullName>
    </recommendedName>
</protein>
<dbReference type="EMBL" id="LAZR01008533">
    <property type="protein sequence ID" value="KKM78155.1"/>
    <property type="molecule type" value="Genomic_DNA"/>
</dbReference>
<evidence type="ECO:0000259" key="2">
    <source>
        <dbReference type="Pfam" id="PF09335"/>
    </source>
</evidence>
<keyword evidence="1" id="KW-0812">Transmembrane</keyword>
<keyword evidence="1" id="KW-1133">Transmembrane helix</keyword>
<proteinExistence type="predicted"/>
<sequence length="142" mass="15702">MLALLSLFFAALLAATLIPAQSEALLLGLMWSGSHAVALLWLVATVGNVLGSVLNWLLGRYLSHHADHRWFPFSAKQMARASDGYQRWGYWSLLASWVPIIGDPLTLAAGILREPLWRFILIVTFAKGGRYLVLILIARGSM</sequence>
<dbReference type="AlphaFoldDB" id="A0A0F9MMW7"/>
<evidence type="ECO:0000256" key="1">
    <source>
        <dbReference type="SAM" id="Phobius"/>
    </source>
</evidence>
<feature type="transmembrane region" description="Helical" evidence="1">
    <location>
        <begin position="88"/>
        <end position="111"/>
    </location>
</feature>
<gene>
    <name evidence="3" type="ORF">LCGC14_1362810</name>
</gene>
<feature type="transmembrane region" description="Helical" evidence="1">
    <location>
        <begin position="36"/>
        <end position="58"/>
    </location>
</feature>
<evidence type="ECO:0000313" key="3">
    <source>
        <dbReference type="EMBL" id="KKM78155.1"/>
    </source>
</evidence>
<feature type="domain" description="VTT" evidence="2">
    <location>
        <begin position="25"/>
        <end position="137"/>
    </location>
</feature>
<dbReference type="InterPro" id="IPR051311">
    <property type="entry name" value="DedA_domain"/>
</dbReference>
<dbReference type="InterPro" id="IPR032816">
    <property type="entry name" value="VTT_dom"/>
</dbReference>
<accession>A0A0F9MMW7</accession>
<name>A0A0F9MMW7_9ZZZZ</name>
<dbReference type="PANTHER" id="PTHR42709:SF4">
    <property type="entry name" value="INNER MEMBRANE PROTEIN YQAA"/>
    <property type="match status" value="1"/>
</dbReference>
<keyword evidence="1" id="KW-0472">Membrane</keyword>
<organism evidence="3">
    <name type="scientific">marine sediment metagenome</name>
    <dbReference type="NCBI Taxonomy" id="412755"/>
    <lineage>
        <taxon>unclassified sequences</taxon>
        <taxon>metagenomes</taxon>
        <taxon>ecological metagenomes</taxon>
    </lineage>
</organism>